<dbReference type="GO" id="GO:0005634">
    <property type="term" value="C:nucleus"/>
    <property type="evidence" value="ECO:0007669"/>
    <property type="project" value="TreeGrafter"/>
</dbReference>
<dbReference type="GO" id="GO:0006913">
    <property type="term" value="P:nucleocytoplasmic transport"/>
    <property type="evidence" value="ECO:0007669"/>
    <property type="project" value="TreeGrafter"/>
</dbReference>
<evidence type="ECO:0000313" key="4">
    <source>
        <dbReference type="EMBL" id="SSX01334.1"/>
    </source>
</evidence>
<reference evidence="5" key="2">
    <citation type="submission" date="2018-07" db="EMBL/GenBank/DDBJ databases">
        <authorList>
            <person name="Quirk P.G."/>
            <person name="Krulwich T.A."/>
        </authorList>
    </citation>
    <scope>NUCLEOTIDE SEQUENCE</scope>
</reference>
<dbReference type="VEuPathDB" id="VectorBase:CSON005138"/>
<gene>
    <name evidence="5" type="primary">CSON005138</name>
</gene>
<dbReference type="AlphaFoldDB" id="A0A336LUV2"/>
<dbReference type="GO" id="GO:0031267">
    <property type="term" value="F:small GTPase binding"/>
    <property type="evidence" value="ECO:0007669"/>
    <property type="project" value="TreeGrafter"/>
</dbReference>
<accession>A0A336LUV2</accession>
<keyword evidence="3" id="KW-0677">Repeat</keyword>
<dbReference type="InterPro" id="IPR032675">
    <property type="entry name" value="LRR_dom_sf"/>
</dbReference>
<dbReference type="EMBL" id="UFQS01000205">
    <property type="protein sequence ID" value="SSX01334.1"/>
    <property type="molecule type" value="Genomic_DNA"/>
</dbReference>
<reference evidence="4" key="1">
    <citation type="submission" date="2018-04" db="EMBL/GenBank/DDBJ databases">
        <authorList>
            <person name="Go L.Y."/>
            <person name="Mitchell J.A."/>
        </authorList>
    </citation>
    <scope>NUCLEOTIDE SEQUENCE</scope>
    <source>
        <tissue evidence="4">Whole organism</tissue>
    </source>
</reference>
<protein>
    <submittedName>
        <fullName evidence="5">CSON005138 protein</fullName>
    </submittedName>
</protein>
<evidence type="ECO:0000256" key="1">
    <source>
        <dbReference type="ARBA" id="ARBA00022468"/>
    </source>
</evidence>
<keyword evidence="2" id="KW-0433">Leucine-rich repeat</keyword>
<dbReference type="GO" id="GO:0005829">
    <property type="term" value="C:cytosol"/>
    <property type="evidence" value="ECO:0007669"/>
    <property type="project" value="TreeGrafter"/>
</dbReference>
<proteinExistence type="predicted"/>
<dbReference type="GO" id="GO:0048471">
    <property type="term" value="C:perinuclear region of cytoplasm"/>
    <property type="evidence" value="ECO:0007669"/>
    <property type="project" value="TreeGrafter"/>
</dbReference>
<dbReference type="PANTHER" id="PTHR24113:SF12">
    <property type="entry name" value="RAN GTPASE-ACTIVATING PROTEIN 1"/>
    <property type="match status" value="1"/>
</dbReference>
<dbReference type="GO" id="GO:0005096">
    <property type="term" value="F:GTPase activator activity"/>
    <property type="evidence" value="ECO:0007669"/>
    <property type="project" value="UniProtKB-KW"/>
</dbReference>
<dbReference type="Gene3D" id="3.80.10.10">
    <property type="entry name" value="Ribonuclease Inhibitor"/>
    <property type="match status" value="1"/>
</dbReference>
<organism evidence="5">
    <name type="scientific">Culicoides sonorensis</name>
    <name type="common">Biting midge</name>
    <dbReference type="NCBI Taxonomy" id="179676"/>
    <lineage>
        <taxon>Eukaryota</taxon>
        <taxon>Metazoa</taxon>
        <taxon>Ecdysozoa</taxon>
        <taxon>Arthropoda</taxon>
        <taxon>Hexapoda</taxon>
        <taxon>Insecta</taxon>
        <taxon>Pterygota</taxon>
        <taxon>Neoptera</taxon>
        <taxon>Endopterygota</taxon>
        <taxon>Diptera</taxon>
        <taxon>Nematocera</taxon>
        <taxon>Chironomoidea</taxon>
        <taxon>Ceratopogonidae</taxon>
        <taxon>Ceratopogoninae</taxon>
        <taxon>Culicoides</taxon>
        <taxon>Monoculicoides</taxon>
    </lineage>
</organism>
<evidence type="ECO:0000256" key="3">
    <source>
        <dbReference type="ARBA" id="ARBA00022737"/>
    </source>
</evidence>
<dbReference type="PANTHER" id="PTHR24113">
    <property type="entry name" value="RAN GTPASE-ACTIVATING PROTEIN 1"/>
    <property type="match status" value="1"/>
</dbReference>
<evidence type="ECO:0000313" key="5">
    <source>
        <dbReference type="EMBL" id="SSX21714.1"/>
    </source>
</evidence>
<dbReference type="InterPro" id="IPR027038">
    <property type="entry name" value="RanGap"/>
</dbReference>
<keyword evidence="1" id="KW-0343">GTPase activation</keyword>
<dbReference type="EMBL" id="UFQT01000205">
    <property type="protein sequence ID" value="SSX21714.1"/>
    <property type="molecule type" value="Genomic_DNA"/>
</dbReference>
<dbReference type="SUPFAM" id="SSF52047">
    <property type="entry name" value="RNI-like"/>
    <property type="match status" value="1"/>
</dbReference>
<evidence type="ECO:0000256" key="2">
    <source>
        <dbReference type="ARBA" id="ARBA00022614"/>
    </source>
</evidence>
<name>A0A336LUV2_CULSO</name>
<sequence length="604" mass="69086">MNTYHSKYHKNTVDPLIEFYSKKPKILLPQDLTLNHAYKVYGPSFQSINFLSEEGRTIYAESCKTVPNKNEIERLQDMCIETLSKNFNGGRLDERLNFDNLASFGEKLDVNLPLEKLFELVCDTFWKRVVKAKSHYPVDYLNSLNDDQTNWKEKGIELKFAEIIQNTEPERWEIDFFSKLSVKAQHCIKSLEIIGLKPLKSHEHRYRDQNLDYPPIEVCHHGSLSFLNNLVNLTSLSLRFAPGSQSRSYNRGSFECSYDDIQNLSNGIKNLSSLKCLKITDSRLDSIKMDALLNSFNASVQLTHIDFSSCNLNEDAAVSLGFFIAKSSSLKHIELQGNYLDDQGARCIAYGLQNTRSTDLYLGLARNPISNHGIEDLGAGLFRGKNVTELNLTGIDIKGEGLCRISHLIEMESPLKILNISCIKFNETAAQMLVTKLRDNYRITGLECRGCDLSEEHEFQIRTLVKRNQFYIENPCMLKTYFTKDDEKEIEAWLKRVKHPLLLAAEEARKKETAVEVRPQIQNSVSNELKEKVTRSTASLLGIESLSKTFSVEALPVTRKNVNRYDTKRFVSPHKIFKDPKIMDITSHLTTFTSSDLSSPHYFN</sequence>
<dbReference type="OMA" id="WRRVVWC"/>